<evidence type="ECO:0000313" key="6">
    <source>
        <dbReference type="Proteomes" id="UP000069272"/>
    </source>
</evidence>
<protein>
    <submittedName>
        <fullName evidence="5">Uncharacterized protein</fullName>
    </submittedName>
</protein>
<dbReference type="PANTHER" id="PTHR12875">
    <property type="entry name" value="GOLGI TO ER TRAFFIC PROTEIN 4 HOMOLOG"/>
    <property type="match status" value="1"/>
</dbReference>
<keyword evidence="6" id="KW-1185">Reference proteome</keyword>
<dbReference type="Proteomes" id="UP000069272">
    <property type="component" value="Chromosome X"/>
</dbReference>
<dbReference type="EnsemblMetazoa" id="AALB006699-RA">
    <property type="protein sequence ID" value="AALB006699-PA"/>
    <property type="gene ID" value="AALB006699"/>
</dbReference>
<comment type="similarity">
    <text evidence="2">Belongs to the GET4 family.</text>
</comment>
<evidence type="ECO:0000313" key="5">
    <source>
        <dbReference type="EnsemblMetazoa" id="AALB006699-PA"/>
    </source>
</evidence>
<dbReference type="Gene3D" id="1.25.40.10">
    <property type="entry name" value="Tetratricopeptide repeat domain"/>
    <property type="match status" value="1"/>
</dbReference>
<dbReference type="InterPro" id="IPR011990">
    <property type="entry name" value="TPR-like_helical_dom_sf"/>
</dbReference>
<sequence>MASAEKGTTEKPIQHARGVSRVLEKLRTSMEAKNFYEAHQMYRTLYFRYIAQAKYDELLELLYNGAVTMLDHLQYGSGADLGLLIIQTLESAETTRLPAEEWMKRLSELIEKIKPSVNERETVLEKAIKWSGMVAKSPMGHPLMHKLIAQIMYNENNLPQARYHYPLSRDGFSCAFLLIELSQAKGYAGEVDLFVAQMVLQLLCLKEPAVATETFATYIKFHPRIACTDPPFARPLLNFLFFLLQAIEQEGRKYAMFRALCDLYKPALERDPSYEKYLRKIGVMFFGASQPEQSRSYAFGDLLNQFIQDLSADFDDEPTDGEGGGGRTDTDNELVSSMHGDVD</sequence>
<dbReference type="GeneID" id="118463855"/>
<dbReference type="FunFam" id="1.25.40.10:FF:000060">
    <property type="entry name" value="Golgi to ER traffic protein 4 homolog"/>
    <property type="match status" value="1"/>
</dbReference>
<dbReference type="KEGG" id="aali:118463855"/>
<dbReference type="VEuPathDB" id="VectorBase:AALB20_037931"/>
<dbReference type="InterPro" id="IPR007317">
    <property type="entry name" value="GET4"/>
</dbReference>
<dbReference type="STRING" id="7167.A0A182FJK4"/>
<dbReference type="AlphaFoldDB" id="A0A182FJK4"/>
<dbReference type="PANTHER" id="PTHR12875:SF0">
    <property type="entry name" value="GOLGI TO ER TRAFFIC PROTEIN 4 HOMOLOG"/>
    <property type="match status" value="1"/>
</dbReference>
<comment type="subcellular location">
    <subcellularLocation>
        <location evidence="1">Cytoplasm</location>
        <location evidence="1">Cytosol</location>
    </subcellularLocation>
</comment>
<dbReference type="OrthoDB" id="10252405at2759"/>
<dbReference type="GO" id="GO:0045048">
    <property type="term" value="P:protein insertion into ER membrane"/>
    <property type="evidence" value="ECO:0007669"/>
    <property type="project" value="InterPro"/>
</dbReference>
<reference evidence="5 6" key="1">
    <citation type="journal article" date="2017" name="G3 (Bethesda)">
        <title>The Physical Genome Mapping of Anopheles albimanus Corrected Scaffold Misassemblies and Identified Interarm Rearrangements in Genus Anopheles.</title>
        <authorList>
            <person name="Artemov G.N."/>
            <person name="Peery A.N."/>
            <person name="Jiang X."/>
            <person name="Tu Z."/>
            <person name="Stegniy V.N."/>
            <person name="Sharakhova M.V."/>
            <person name="Sharakhov I.V."/>
        </authorList>
    </citation>
    <scope>NUCLEOTIDE SEQUENCE [LARGE SCALE GENOMIC DNA]</scope>
    <source>
        <strain evidence="5 6">ALBI9_A</strain>
    </source>
</reference>
<accession>A0A182FJK4</accession>
<keyword evidence="4" id="KW-0963">Cytoplasm</keyword>
<dbReference type="Pfam" id="PF04190">
    <property type="entry name" value="GET4"/>
    <property type="match status" value="1"/>
</dbReference>
<evidence type="ECO:0000256" key="1">
    <source>
        <dbReference type="ARBA" id="ARBA00004514"/>
    </source>
</evidence>
<keyword evidence="3" id="KW-0813">Transport</keyword>
<proteinExistence type="inferred from homology"/>
<dbReference type="VEuPathDB" id="VectorBase:AALB006699"/>
<evidence type="ECO:0000256" key="4">
    <source>
        <dbReference type="ARBA" id="ARBA00022490"/>
    </source>
</evidence>
<organism evidence="5 6">
    <name type="scientific">Anopheles albimanus</name>
    <name type="common">New world malaria mosquito</name>
    <dbReference type="NCBI Taxonomy" id="7167"/>
    <lineage>
        <taxon>Eukaryota</taxon>
        <taxon>Metazoa</taxon>
        <taxon>Ecdysozoa</taxon>
        <taxon>Arthropoda</taxon>
        <taxon>Hexapoda</taxon>
        <taxon>Insecta</taxon>
        <taxon>Pterygota</taxon>
        <taxon>Neoptera</taxon>
        <taxon>Endopterygota</taxon>
        <taxon>Diptera</taxon>
        <taxon>Nematocera</taxon>
        <taxon>Culicoidea</taxon>
        <taxon>Culicidae</taxon>
        <taxon>Anophelinae</taxon>
        <taxon>Anopheles</taxon>
    </lineage>
</organism>
<evidence type="ECO:0000256" key="2">
    <source>
        <dbReference type="ARBA" id="ARBA00005351"/>
    </source>
</evidence>
<dbReference type="GO" id="GO:0071818">
    <property type="term" value="C:BAT3 complex"/>
    <property type="evidence" value="ECO:0007669"/>
    <property type="project" value="TreeGrafter"/>
</dbReference>
<dbReference type="RefSeq" id="XP_035786659.1">
    <property type="nucleotide sequence ID" value="XM_035930766.1"/>
</dbReference>
<reference evidence="5" key="2">
    <citation type="submission" date="2022-08" db="UniProtKB">
        <authorList>
            <consortium name="EnsemblMetazoa"/>
        </authorList>
    </citation>
    <scope>IDENTIFICATION</scope>
    <source>
        <strain evidence="5">STECLA/ALBI9_A</strain>
    </source>
</reference>
<evidence type="ECO:0000256" key="3">
    <source>
        <dbReference type="ARBA" id="ARBA00022448"/>
    </source>
</evidence>
<name>A0A182FJK4_ANOAL</name>